<name>A0ACC6IE88_9ACTN</name>
<comment type="caution">
    <text evidence="1">The sequence shown here is derived from an EMBL/GenBank/DDBJ whole genome shotgun (WGS) entry which is preliminary data.</text>
</comment>
<dbReference type="Proteomes" id="UP001261666">
    <property type="component" value="Unassembled WGS sequence"/>
</dbReference>
<organism evidence="1 2">
    <name type="scientific">Nocardioides zeae</name>
    <dbReference type="NCBI Taxonomy" id="1457234"/>
    <lineage>
        <taxon>Bacteria</taxon>
        <taxon>Bacillati</taxon>
        <taxon>Actinomycetota</taxon>
        <taxon>Actinomycetes</taxon>
        <taxon>Propionibacteriales</taxon>
        <taxon>Nocardioidaceae</taxon>
        <taxon>Nocardioides</taxon>
    </lineage>
</organism>
<keyword evidence="2" id="KW-1185">Reference proteome</keyword>
<protein>
    <submittedName>
        <fullName evidence="1">Uncharacterized protein</fullName>
    </submittedName>
</protein>
<proteinExistence type="predicted"/>
<dbReference type="EMBL" id="JAVIZJ010000002">
    <property type="protein sequence ID" value="MDR6209042.1"/>
    <property type="molecule type" value="Genomic_DNA"/>
</dbReference>
<accession>A0ACC6IE88</accession>
<sequence>METIETRRQGHVRVLRATYAVVALLALAHGVLTLVERWHVLQSVQDGAGLVWFSSWTLPPLVVALAAAVVLLATLLAARARRPGYVAATAALLVPLWAVSPAGPWEPAMPGIWAYAPTAWRSDLSPDPFLLAVAIDSITVVGAVVLLALVGRTGRPTPSDVMRLGAPGDRTA</sequence>
<evidence type="ECO:0000313" key="2">
    <source>
        <dbReference type="Proteomes" id="UP001261666"/>
    </source>
</evidence>
<evidence type="ECO:0000313" key="1">
    <source>
        <dbReference type="EMBL" id="MDR6209042.1"/>
    </source>
</evidence>
<reference evidence="1" key="1">
    <citation type="submission" date="2023-08" db="EMBL/GenBank/DDBJ databases">
        <title>Functional and genomic diversity of the sorghum phyllosphere microbiome.</title>
        <authorList>
            <person name="Shade A."/>
        </authorList>
    </citation>
    <scope>NUCLEOTIDE SEQUENCE</scope>
    <source>
        <strain evidence="1">SORGH_AS_0885</strain>
    </source>
</reference>
<gene>
    <name evidence="1" type="ORF">QE364_000734</name>
</gene>